<sequence length="233" mass="24551">MSDARGVADPRAKAEGDASAGSDLGRRVAALRSDHGLTVDELAERVGSSPEYIHYVENHPAAPGIGFVTRVADALGSSPAELAGADLDQPPGRAPAARDADLVRLSEHDCRDLVGSHGIGRIGRTDRDGLPVVVPVNYVVTPDGHPAFRTAAGTVVAGAAGETVAFEVDRIDEVTRTGWSVLFVGEAREVYGPAEQQRLDAHSPNSPWAGGPREQWVVLTPKRVTGRLIHRPA</sequence>
<evidence type="ECO:0000313" key="4">
    <source>
        <dbReference type="EMBL" id="RFU86612.1"/>
    </source>
</evidence>
<accession>A0A372M6P2</accession>
<dbReference type="InterPro" id="IPR012349">
    <property type="entry name" value="Split_barrel_FMN-bd"/>
</dbReference>
<dbReference type="PANTHER" id="PTHR46797">
    <property type="entry name" value="HTH-TYPE TRANSCRIPTIONAL REGULATOR"/>
    <property type="match status" value="1"/>
</dbReference>
<feature type="compositionally biased region" description="Basic and acidic residues" evidence="2">
    <location>
        <begin position="1"/>
        <end position="16"/>
    </location>
</feature>
<dbReference type="Pfam" id="PF12900">
    <property type="entry name" value="Pyridox_ox_2"/>
    <property type="match status" value="1"/>
</dbReference>
<dbReference type="OrthoDB" id="7062584at2"/>
<keyword evidence="5" id="KW-1185">Reference proteome</keyword>
<feature type="region of interest" description="Disordered" evidence="2">
    <location>
        <begin position="1"/>
        <end position="24"/>
    </location>
</feature>
<dbReference type="SMART" id="SM00530">
    <property type="entry name" value="HTH_XRE"/>
    <property type="match status" value="1"/>
</dbReference>
<dbReference type="Gene3D" id="2.30.110.10">
    <property type="entry name" value="Electron Transport, Fmn-binding Protein, Chain A"/>
    <property type="match status" value="1"/>
</dbReference>
<name>A0A372M6P2_9ACTN</name>
<dbReference type="InterPro" id="IPR010982">
    <property type="entry name" value="Lambda_DNA-bd_dom_sf"/>
</dbReference>
<dbReference type="SUPFAM" id="SSF50475">
    <property type="entry name" value="FMN-binding split barrel"/>
    <property type="match status" value="1"/>
</dbReference>
<comment type="caution">
    <text evidence="4">The sequence shown here is derived from an EMBL/GenBank/DDBJ whole genome shotgun (WGS) entry which is preliminary data.</text>
</comment>
<dbReference type="SUPFAM" id="SSF47413">
    <property type="entry name" value="lambda repressor-like DNA-binding domains"/>
    <property type="match status" value="1"/>
</dbReference>
<evidence type="ECO:0000256" key="2">
    <source>
        <dbReference type="SAM" id="MobiDB-lite"/>
    </source>
</evidence>
<reference evidence="4 5" key="1">
    <citation type="submission" date="2018-08" db="EMBL/GenBank/DDBJ databases">
        <title>Isolation, diversity and antifungal activity of Actinobacteria from wheat.</title>
        <authorList>
            <person name="Han C."/>
        </authorList>
    </citation>
    <scope>NUCLEOTIDE SEQUENCE [LARGE SCALE GENOMIC DNA]</scope>
    <source>
        <strain evidence="4 5">NEAU-YY421</strain>
    </source>
</reference>
<dbReference type="GO" id="GO:0005829">
    <property type="term" value="C:cytosol"/>
    <property type="evidence" value="ECO:0007669"/>
    <property type="project" value="TreeGrafter"/>
</dbReference>
<dbReference type="Gene3D" id="1.10.260.40">
    <property type="entry name" value="lambda repressor-like DNA-binding domains"/>
    <property type="match status" value="1"/>
</dbReference>
<dbReference type="GO" id="GO:0003700">
    <property type="term" value="F:DNA-binding transcription factor activity"/>
    <property type="evidence" value="ECO:0007669"/>
    <property type="project" value="TreeGrafter"/>
</dbReference>
<protein>
    <submittedName>
        <fullName evidence="4">Helix-turn-helix domain-containing protein</fullName>
    </submittedName>
</protein>
<dbReference type="PROSITE" id="PS50943">
    <property type="entry name" value="HTH_CROC1"/>
    <property type="match status" value="1"/>
</dbReference>
<dbReference type="Pfam" id="PF13560">
    <property type="entry name" value="HTH_31"/>
    <property type="match status" value="1"/>
</dbReference>
<evidence type="ECO:0000256" key="1">
    <source>
        <dbReference type="ARBA" id="ARBA00023125"/>
    </source>
</evidence>
<dbReference type="InterPro" id="IPR024747">
    <property type="entry name" value="Pyridox_Oxase-rel"/>
</dbReference>
<dbReference type="EMBL" id="QUAK01000064">
    <property type="protein sequence ID" value="RFU86612.1"/>
    <property type="molecule type" value="Genomic_DNA"/>
</dbReference>
<dbReference type="AlphaFoldDB" id="A0A372M6P2"/>
<dbReference type="PANTHER" id="PTHR46797:SF1">
    <property type="entry name" value="METHYLPHOSPHONATE SYNTHASE"/>
    <property type="match status" value="1"/>
</dbReference>
<feature type="domain" description="HTH cro/C1-type" evidence="3">
    <location>
        <begin position="28"/>
        <end position="82"/>
    </location>
</feature>
<dbReference type="InterPro" id="IPR001387">
    <property type="entry name" value="Cro/C1-type_HTH"/>
</dbReference>
<dbReference type="CDD" id="cd00093">
    <property type="entry name" value="HTH_XRE"/>
    <property type="match status" value="1"/>
</dbReference>
<gene>
    <name evidence="4" type="ORF">DY218_11400</name>
</gene>
<proteinExistence type="predicted"/>
<organism evidence="4 5">
    <name type="scientific">Streptomyces triticagri</name>
    <dbReference type="NCBI Taxonomy" id="2293568"/>
    <lineage>
        <taxon>Bacteria</taxon>
        <taxon>Bacillati</taxon>
        <taxon>Actinomycetota</taxon>
        <taxon>Actinomycetes</taxon>
        <taxon>Kitasatosporales</taxon>
        <taxon>Streptomycetaceae</taxon>
        <taxon>Streptomyces</taxon>
    </lineage>
</organism>
<dbReference type="Proteomes" id="UP000263094">
    <property type="component" value="Unassembled WGS sequence"/>
</dbReference>
<dbReference type="InterPro" id="IPR050807">
    <property type="entry name" value="TransReg_Diox_bact_type"/>
</dbReference>
<evidence type="ECO:0000259" key="3">
    <source>
        <dbReference type="PROSITE" id="PS50943"/>
    </source>
</evidence>
<keyword evidence="1" id="KW-0238">DNA-binding</keyword>
<evidence type="ECO:0000313" key="5">
    <source>
        <dbReference type="Proteomes" id="UP000263094"/>
    </source>
</evidence>
<dbReference type="GO" id="GO:0003677">
    <property type="term" value="F:DNA binding"/>
    <property type="evidence" value="ECO:0007669"/>
    <property type="project" value="UniProtKB-KW"/>
</dbReference>